<dbReference type="OrthoDB" id="5526466at2"/>
<dbReference type="EMBL" id="PVLR01000004">
    <property type="protein sequence ID" value="PRD70407.1"/>
    <property type="molecule type" value="Genomic_DNA"/>
</dbReference>
<comment type="caution">
    <text evidence="2">The sequence shown here is derived from an EMBL/GenBank/DDBJ whole genome shotgun (WGS) entry which is preliminary data.</text>
</comment>
<dbReference type="AlphaFoldDB" id="A0A2S9KJ16"/>
<dbReference type="InterPro" id="IPR003795">
    <property type="entry name" value="DUF192"/>
</dbReference>
<sequence>MSQRNDLQPSPARPAGTRPTLPARARLARRCLLGLTLAWSTGAWLPAQAQAQATLPAAQTDLQRTRLQAGMHLIDAQLALTPQQRSAGLMWRQQMPASEGMLFVFEQPAVQCFWMKNTLLPLTAAFVADDGSIINLVDMQPQSEANHCSAKPVRFVLEMHQGWFAKRGIQAGFKLGGAPFRPSQP</sequence>
<keyword evidence="3" id="KW-1185">Reference proteome</keyword>
<gene>
    <name evidence="2" type="ORF">C6P61_01025</name>
</gene>
<dbReference type="RefSeq" id="WP_105728065.1">
    <property type="nucleotide sequence ID" value="NZ_PVLR01000004.1"/>
</dbReference>
<dbReference type="Pfam" id="PF02643">
    <property type="entry name" value="DUF192"/>
    <property type="match status" value="1"/>
</dbReference>
<evidence type="ECO:0000256" key="1">
    <source>
        <dbReference type="SAM" id="MobiDB-lite"/>
    </source>
</evidence>
<dbReference type="Proteomes" id="UP000238326">
    <property type="component" value="Unassembled WGS sequence"/>
</dbReference>
<protein>
    <submittedName>
        <fullName evidence="2">DUF192 domain-containing protein</fullName>
    </submittedName>
</protein>
<evidence type="ECO:0000313" key="3">
    <source>
        <dbReference type="Proteomes" id="UP000238326"/>
    </source>
</evidence>
<name>A0A2S9KJ16_9BURK</name>
<evidence type="ECO:0000313" key="2">
    <source>
        <dbReference type="EMBL" id="PRD70407.1"/>
    </source>
</evidence>
<proteinExistence type="predicted"/>
<dbReference type="PANTHER" id="PTHR37953:SF1">
    <property type="entry name" value="UPF0127 PROTEIN MJ1496"/>
    <property type="match status" value="1"/>
</dbReference>
<reference evidence="2 3" key="1">
    <citation type="submission" date="2018-03" db="EMBL/GenBank/DDBJ databases">
        <title>Comparative genomics illustrates the genes involved in a hyperalkaliphilic mechanisms of Serpentinomonas isolated from highly-alkaline calcium-rich serpentinized springs.</title>
        <authorList>
            <person name="Suzuki S."/>
            <person name="Ishii S."/>
            <person name="Walworth N."/>
            <person name="Bird L."/>
            <person name="Kuenen J.G."/>
            <person name="Nealson K.H."/>
        </authorList>
    </citation>
    <scope>NUCLEOTIDE SEQUENCE [LARGE SCALE GENOMIC DNA]</scope>
    <source>
        <strain evidence="2 3">83</strain>
    </source>
</reference>
<accession>A0A2S9KJ16</accession>
<dbReference type="PANTHER" id="PTHR37953">
    <property type="entry name" value="UPF0127 PROTEIN MJ1496"/>
    <property type="match status" value="1"/>
</dbReference>
<feature type="region of interest" description="Disordered" evidence="1">
    <location>
        <begin position="1"/>
        <end position="21"/>
    </location>
</feature>
<organism evidence="2 3">
    <name type="scientific">Malikia spinosa</name>
    <dbReference type="NCBI Taxonomy" id="86180"/>
    <lineage>
        <taxon>Bacteria</taxon>
        <taxon>Pseudomonadati</taxon>
        <taxon>Pseudomonadota</taxon>
        <taxon>Betaproteobacteria</taxon>
        <taxon>Burkholderiales</taxon>
        <taxon>Comamonadaceae</taxon>
        <taxon>Malikia</taxon>
    </lineage>
</organism>
<dbReference type="InterPro" id="IPR038695">
    <property type="entry name" value="Saro_0823-like_sf"/>
</dbReference>
<dbReference type="Gene3D" id="2.60.120.1140">
    <property type="entry name" value="Protein of unknown function DUF192"/>
    <property type="match status" value="1"/>
</dbReference>